<feature type="compositionally biased region" description="Low complexity" evidence="1">
    <location>
        <begin position="93"/>
        <end position="113"/>
    </location>
</feature>
<keyword evidence="2" id="KW-1133">Transmembrane helix</keyword>
<keyword evidence="5" id="KW-1185">Reference proteome</keyword>
<feature type="region of interest" description="Disordered" evidence="1">
    <location>
        <begin position="196"/>
        <end position="216"/>
    </location>
</feature>
<gene>
    <name evidence="4" type="ORF">SAMN05421541_117127</name>
</gene>
<dbReference type="SMART" id="SM00740">
    <property type="entry name" value="PASTA"/>
    <property type="match status" value="1"/>
</dbReference>
<evidence type="ECO:0000313" key="5">
    <source>
        <dbReference type="Proteomes" id="UP000199645"/>
    </source>
</evidence>
<dbReference type="InterPro" id="IPR005543">
    <property type="entry name" value="PASTA_dom"/>
</dbReference>
<accession>A0A1I2KQR9</accession>
<name>A0A1I2KQR9_9ACTN</name>
<dbReference type="Pfam" id="PF03793">
    <property type="entry name" value="PASTA"/>
    <property type="match status" value="1"/>
</dbReference>
<feature type="transmembrane region" description="Helical" evidence="2">
    <location>
        <begin position="59"/>
        <end position="83"/>
    </location>
</feature>
<feature type="compositionally biased region" description="Basic and acidic residues" evidence="1">
    <location>
        <begin position="7"/>
        <end position="22"/>
    </location>
</feature>
<protein>
    <submittedName>
        <fullName evidence="4">PASTA domain-containing protein</fullName>
    </submittedName>
</protein>
<proteinExistence type="predicted"/>
<organism evidence="4 5">
    <name type="scientific">Actinoplanes philippinensis</name>
    <dbReference type="NCBI Taxonomy" id="35752"/>
    <lineage>
        <taxon>Bacteria</taxon>
        <taxon>Bacillati</taxon>
        <taxon>Actinomycetota</taxon>
        <taxon>Actinomycetes</taxon>
        <taxon>Micromonosporales</taxon>
        <taxon>Micromonosporaceae</taxon>
        <taxon>Actinoplanes</taxon>
    </lineage>
</organism>
<dbReference type="EMBL" id="FONV01000017">
    <property type="protein sequence ID" value="SFF67557.1"/>
    <property type="molecule type" value="Genomic_DNA"/>
</dbReference>
<sequence length="216" mass="22092">MPEEHDPDPTADRSESADRDGEVWTGRAGVRPYGAVPRNTYDQEGDWADPAQIEPSGRWWTPIAVGTVAVALLALLGFGVVVIMQSSGDDVDTPGATPTAAQPPAVNDGGAATPTVATATSAAPTTDAADQEANVPALRGMPLADAQAALERSGLGWRVLRRESDAEPDTVIDCDPAEGQQVPSDTRVTLIVASARAGAPTTSTPVNTAPSSGAAD</sequence>
<evidence type="ECO:0000256" key="1">
    <source>
        <dbReference type="SAM" id="MobiDB-lite"/>
    </source>
</evidence>
<dbReference type="Proteomes" id="UP000199645">
    <property type="component" value="Unassembled WGS sequence"/>
</dbReference>
<evidence type="ECO:0000256" key="2">
    <source>
        <dbReference type="SAM" id="Phobius"/>
    </source>
</evidence>
<feature type="domain" description="PASTA" evidence="3">
    <location>
        <begin position="131"/>
        <end position="194"/>
    </location>
</feature>
<dbReference type="AlphaFoldDB" id="A0A1I2KQR9"/>
<feature type="region of interest" description="Disordered" evidence="1">
    <location>
        <begin position="1"/>
        <end position="49"/>
    </location>
</feature>
<dbReference type="PROSITE" id="PS51178">
    <property type="entry name" value="PASTA"/>
    <property type="match status" value="1"/>
</dbReference>
<keyword evidence="2" id="KW-0472">Membrane</keyword>
<dbReference type="RefSeq" id="WP_177320064.1">
    <property type="nucleotide sequence ID" value="NZ_BOMT01000081.1"/>
</dbReference>
<dbReference type="Gene3D" id="3.30.10.20">
    <property type="match status" value="1"/>
</dbReference>
<evidence type="ECO:0000259" key="3">
    <source>
        <dbReference type="PROSITE" id="PS51178"/>
    </source>
</evidence>
<reference evidence="4 5" key="1">
    <citation type="submission" date="2016-10" db="EMBL/GenBank/DDBJ databases">
        <authorList>
            <person name="de Groot N.N."/>
        </authorList>
    </citation>
    <scope>NUCLEOTIDE SEQUENCE [LARGE SCALE GENOMIC DNA]</scope>
    <source>
        <strain evidence="4 5">DSM 43019</strain>
    </source>
</reference>
<feature type="region of interest" description="Disordered" evidence="1">
    <location>
        <begin position="90"/>
        <end position="113"/>
    </location>
</feature>
<dbReference type="STRING" id="35752.SAMN05421541_117127"/>
<keyword evidence="2" id="KW-0812">Transmembrane</keyword>
<feature type="compositionally biased region" description="Polar residues" evidence="1">
    <location>
        <begin position="200"/>
        <end position="216"/>
    </location>
</feature>
<dbReference type="CDD" id="cd06577">
    <property type="entry name" value="PASTA_pknB"/>
    <property type="match status" value="1"/>
</dbReference>
<evidence type="ECO:0000313" key="4">
    <source>
        <dbReference type="EMBL" id="SFF67557.1"/>
    </source>
</evidence>